<name>X1R6P4_9ZZZZ</name>
<proteinExistence type="predicted"/>
<dbReference type="Gene3D" id="1.10.10.60">
    <property type="entry name" value="Homeodomain-like"/>
    <property type="match status" value="1"/>
</dbReference>
<gene>
    <name evidence="1" type="ORF">S12H4_18456</name>
</gene>
<organism evidence="1">
    <name type="scientific">marine sediment metagenome</name>
    <dbReference type="NCBI Taxonomy" id="412755"/>
    <lineage>
        <taxon>unclassified sequences</taxon>
        <taxon>metagenomes</taxon>
        <taxon>ecological metagenomes</taxon>
    </lineage>
</organism>
<evidence type="ECO:0000313" key="1">
    <source>
        <dbReference type="EMBL" id="GAI76407.1"/>
    </source>
</evidence>
<accession>X1R6P4</accession>
<protein>
    <recommendedName>
        <fullName evidence="2">Resolvase HTH domain-containing protein</fullName>
    </recommendedName>
</protein>
<dbReference type="AlphaFoldDB" id="X1R6P4"/>
<evidence type="ECO:0008006" key="2">
    <source>
        <dbReference type="Google" id="ProtNLM"/>
    </source>
</evidence>
<feature type="non-terminal residue" evidence="1">
    <location>
        <position position="1"/>
    </location>
</feature>
<reference evidence="1" key="1">
    <citation type="journal article" date="2014" name="Front. Microbiol.">
        <title>High frequency of phylogenetically diverse reductive dehalogenase-homologous genes in deep subseafloor sedimentary metagenomes.</title>
        <authorList>
            <person name="Kawai M."/>
            <person name="Futagami T."/>
            <person name="Toyoda A."/>
            <person name="Takaki Y."/>
            <person name="Nishi S."/>
            <person name="Hori S."/>
            <person name="Arai W."/>
            <person name="Tsubouchi T."/>
            <person name="Morono Y."/>
            <person name="Uchiyama I."/>
            <person name="Ito T."/>
            <person name="Fujiyama A."/>
            <person name="Inagaki F."/>
            <person name="Takami H."/>
        </authorList>
    </citation>
    <scope>NUCLEOTIDE SEQUENCE</scope>
    <source>
        <strain evidence="1">Expedition CK06-06</strain>
    </source>
</reference>
<dbReference type="EMBL" id="BARW01009118">
    <property type="protein sequence ID" value="GAI76407.1"/>
    <property type="molecule type" value="Genomic_DNA"/>
</dbReference>
<comment type="caution">
    <text evidence="1">The sequence shown here is derived from an EMBL/GenBank/DDBJ whole genome shotgun (WGS) entry which is preliminary data.</text>
</comment>
<sequence>NASDASLIKRGYESMRVKVRTTTVMYEYGIGDVCQGGVFETSLKRAEELRKAGVVKIIQRIPEPDKLPEVIRLREQGLTYKAIGEKLGMSRVAVYKRLRKEGLAGKGSLVNQIRGLRERISRLERQVEKLIK</sequence>
<dbReference type="Pfam" id="PF13384">
    <property type="entry name" value="HTH_23"/>
    <property type="match status" value="1"/>
</dbReference>